<organism evidence="1">
    <name type="scientific">freshwater metagenome</name>
    <dbReference type="NCBI Taxonomy" id="449393"/>
    <lineage>
        <taxon>unclassified sequences</taxon>
        <taxon>metagenomes</taxon>
        <taxon>ecological metagenomes</taxon>
    </lineage>
</organism>
<gene>
    <name evidence="1" type="ORF">UFOPK3992_01588</name>
</gene>
<dbReference type="EMBL" id="CAFBOZ010000259">
    <property type="protein sequence ID" value="CAB5018818.1"/>
    <property type="molecule type" value="Genomic_DNA"/>
</dbReference>
<dbReference type="AlphaFoldDB" id="A0A6J7QM82"/>
<reference evidence="1" key="1">
    <citation type="submission" date="2020-05" db="EMBL/GenBank/DDBJ databases">
        <authorList>
            <person name="Chiriac C."/>
            <person name="Salcher M."/>
            <person name="Ghai R."/>
            <person name="Kavagutti S V."/>
        </authorList>
    </citation>
    <scope>NUCLEOTIDE SEQUENCE</scope>
</reference>
<dbReference type="Gene3D" id="3.40.50.410">
    <property type="entry name" value="von Willebrand factor, type A domain"/>
    <property type="match status" value="1"/>
</dbReference>
<name>A0A6J7QM82_9ZZZZ</name>
<evidence type="ECO:0000313" key="1">
    <source>
        <dbReference type="EMBL" id="CAB5018818.1"/>
    </source>
</evidence>
<accession>A0A6J7QM82</accession>
<dbReference type="SUPFAM" id="SSF53300">
    <property type="entry name" value="vWA-like"/>
    <property type="match status" value="1"/>
</dbReference>
<dbReference type="InterPro" id="IPR036465">
    <property type="entry name" value="vWFA_dom_sf"/>
</dbReference>
<protein>
    <submittedName>
        <fullName evidence="1">Unannotated protein</fullName>
    </submittedName>
</protein>
<proteinExistence type="predicted"/>
<sequence length="163" mass="18340">MALHSLATTSFPLDSIEIIAFANMARVIAPHELPDLDASDIQGTNLQHALMLASRFLDRHRDAEPVVMVVTDGEPTAHLDSDGEWWFNWPPAPETVTLTVAEVDRLTKRNVPISWFRLGDDPRLAEFLDLMAQRNGGRVLAASGHRLGDYVVTDYLRRRQGRR</sequence>